<protein>
    <submittedName>
        <fullName evidence="1">Uncharacterized protein</fullName>
    </submittedName>
</protein>
<feature type="non-terminal residue" evidence="1">
    <location>
        <position position="1"/>
    </location>
</feature>
<accession>X1NV83</accession>
<evidence type="ECO:0000313" key="1">
    <source>
        <dbReference type="EMBL" id="GAI34131.1"/>
    </source>
</evidence>
<sequence>VKSVSGTVNGEVIAGYSATDRGVHFWLGGTRKDIPAGVVRVLPTLISVPKSDPPGEPEYQDV</sequence>
<dbReference type="EMBL" id="BARV01028465">
    <property type="protein sequence ID" value="GAI34131.1"/>
    <property type="molecule type" value="Genomic_DNA"/>
</dbReference>
<gene>
    <name evidence="1" type="ORF">S06H3_45558</name>
</gene>
<name>X1NV83_9ZZZZ</name>
<comment type="caution">
    <text evidence="1">The sequence shown here is derived from an EMBL/GenBank/DDBJ whole genome shotgun (WGS) entry which is preliminary data.</text>
</comment>
<dbReference type="AlphaFoldDB" id="X1NV83"/>
<proteinExistence type="predicted"/>
<organism evidence="1">
    <name type="scientific">marine sediment metagenome</name>
    <dbReference type="NCBI Taxonomy" id="412755"/>
    <lineage>
        <taxon>unclassified sequences</taxon>
        <taxon>metagenomes</taxon>
        <taxon>ecological metagenomes</taxon>
    </lineage>
</organism>
<reference evidence="1" key="1">
    <citation type="journal article" date="2014" name="Front. Microbiol.">
        <title>High frequency of phylogenetically diverse reductive dehalogenase-homologous genes in deep subseafloor sedimentary metagenomes.</title>
        <authorList>
            <person name="Kawai M."/>
            <person name="Futagami T."/>
            <person name="Toyoda A."/>
            <person name="Takaki Y."/>
            <person name="Nishi S."/>
            <person name="Hori S."/>
            <person name="Arai W."/>
            <person name="Tsubouchi T."/>
            <person name="Morono Y."/>
            <person name="Uchiyama I."/>
            <person name="Ito T."/>
            <person name="Fujiyama A."/>
            <person name="Inagaki F."/>
            <person name="Takami H."/>
        </authorList>
    </citation>
    <scope>NUCLEOTIDE SEQUENCE</scope>
    <source>
        <strain evidence="1">Expedition CK06-06</strain>
    </source>
</reference>